<name>A0A7Y9IQF4_9BURK</name>
<evidence type="ECO:0000313" key="2">
    <source>
        <dbReference type="Proteomes" id="UP000542125"/>
    </source>
</evidence>
<accession>A0A7Y9IQF4</accession>
<proteinExistence type="predicted"/>
<reference evidence="1 2" key="1">
    <citation type="submission" date="2020-07" db="EMBL/GenBank/DDBJ databases">
        <title>Genomic Encyclopedia of Type Strains, Phase IV (KMG-V): Genome sequencing to study the core and pangenomes of soil and plant-associated prokaryotes.</title>
        <authorList>
            <person name="Whitman W."/>
        </authorList>
    </citation>
    <scope>NUCLEOTIDE SEQUENCE [LARGE SCALE GENOMIC DNA]</scope>
    <source>
        <strain evidence="1 2">SAS40</strain>
    </source>
</reference>
<protein>
    <submittedName>
        <fullName evidence="1">DNA-binding transcriptional LysR family regulator</fullName>
    </submittedName>
</protein>
<evidence type="ECO:0000313" key="1">
    <source>
        <dbReference type="EMBL" id="NYE81099.1"/>
    </source>
</evidence>
<keyword evidence="2" id="KW-1185">Reference proteome</keyword>
<comment type="caution">
    <text evidence="1">The sequence shown here is derived from an EMBL/GenBank/DDBJ whole genome shotgun (WGS) entry which is preliminary data.</text>
</comment>
<dbReference type="AlphaFoldDB" id="A0A7Y9IQF4"/>
<dbReference type="RefSeq" id="WP_257022289.1">
    <property type="nucleotide sequence ID" value="NZ_JACBYR010000001.1"/>
</dbReference>
<keyword evidence="1" id="KW-0238">DNA-binding</keyword>
<dbReference type="EMBL" id="JACBYR010000001">
    <property type="protein sequence ID" value="NYE81099.1"/>
    <property type="molecule type" value="Genomic_DNA"/>
</dbReference>
<gene>
    <name evidence="1" type="ORF">FHW18_000370</name>
</gene>
<organism evidence="1 2">
    <name type="scientific">Pigmentiphaga litoralis</name>
    <dbReference type="NCBI Taxonomy" id="516702"/>
    <lineage>
        <taxon>Bacteria</taxon>
        <taxon>Pseudomonadati</taxon>
        <taxon>Pseudomonadota</taxon>
        <taxon>Betaproteobacteria</taxon>
        <taxon>Burkholderiales</taxon>
        <taxon>Alcaligenaceae</taxon>
        <taxon>Pigmentiphaga</taxon>
    </lineage>
</organism>
<sequence length="44" mass="4709">MIKGRRSTTLTVEPVLRLTSRSMARDTVRAGAGVARLPISLVGN</sequence>
<dbReference type="Proteomes" id="UP000542125">
    <property type="component" value="Unassembled WGS sequence"/>
</dbReference>
<dbReference type="GO" id="GO:0003677">
    <property type="term" value="F:DNA binding"/>
    <property type="evidence" value="ECO:0007669"/>
    <property type="project" value="UniProtKB-KW"/>
</dbReference>